<sequence length="102" mass="11961">MTEKRSDYRKRQKKSLLNKVKSAFNDNNATEEVNVNPDFQRDASERRRPLEGDGQEFYQAQQSIDKEQLKEQKSLNLKKRLNSAILIVFVLIILVLLALFHL</sequence>
<proteinExistence type="predicted"/>
<keyword evidence="1" id="KW-0812">Transmembrane</keyword>
<evidence type="ECO:0000313" key="2">
    <source>
        <dbReference type="EMBL" id="MPW13898.1"/>
    </source>
</evidence>
<accession>A0A6A7K083</accession>
<comment type="caution">
    <text evidence="2">The sequence shown here is derived from an EMBL/GenBank/DDBJ whole genome shotgun (WGS) entry which is preliminary data.</text>
</comment>
<gene>
    <name evidence="2" type="ORF">GDZ32_02440</name>
</gene>
<feature type="transmembrane region" description="Helical" evidence="1">
    <location>
        <begin position="81"/>
        <end position="100"/>
    </location>
</feature>
<protein>
    <submittedName>
        <fullName evidence="2">Uncharacterized protein</fullName>
    </submittedName>
</protein>
<evidence type="ECO:0000313" key="3">
    <source>
        <dbReference type="Proteomes" id="UP000430466"/>
    </source>
</evidence>
<name>A0A6A7K083_LACHE</name>
<dbReference type="EMBL" id="WHOE01000018">
    <property type="protein sequence ID" value="MPW13898.1"/>
    <property type="molecule type" value="Genomic_DNA"/>
</dbReference>
<reference evidence="2 3" key="1">
    <citation type="submission" date="2019-10" db="EMBL/GenBank/DDBJ databases">
        <title>Draft genome sequences of Lactobacillus strains.</title>
        <authorList>
            <person name="Cho G.-S."/>
            <person name="Fagbemigun O."/>
            <person name="Brinks E."/>
            <person name="Franz C.M.A.P."/>
        </authorList>
    </citation>
    <scope>NUCLEOTIDE SEQUENCE [LARGE SCALE GENOMIC DNA]</scope>
    <source>
        <strain evidence="2 3">313</strain>
    </source>
</reference>
<keyword evidence="1" id="KW-0472">Membrane</keyword>
<dbReference type="RefSeq" id="WP_152723490.1">
    <property type="nucleotide sequence ID" value="NZ_WHOE01000018.1"/>
</dbReference>
<keyword evidence="1" id="KW-1133">Transmembrane helix</keyword>
<organism evidence="2 3">
    <name type="scientific">Lactobacillus helveticus</name>
    <name type="common">Lactobacillus suntoryeus</name>
    <dbReference type="NCBI Taxonomy" id="1587"/>
    <lineage>
        <taxon>Bacteria</taxon>
        <taxon>Bacillati</taxon>
        <taxon>Bacillota</taxon>
        <taxon>Bacilli</taxon>
        <taxon>Lactobacillales</taxon>
        <taxon>Lactobacillaceae</taxon>
        <taxon>Lactobacillus</taxon>
    </lineage>
</organism>
<dbReference type="Proteomes" id="UP000430466">
    <property type="component" value="Unassembled WGS sequence"/>
</dbReference>
<evidence type="ECO:0000256" key="1">
    <source>
        <dbReference type="SAM" id="Phobius"/>
    </source>
</evidence>
<dbReference type="AlphaFoldDB" id="A0A6A7K083"/>